<evidence type="ECO:0000256" key="6">
    <source>
        <dbReference type="ARBA" id="ARBA00023157"/>
    </source>
</evidence>
<accession>A0AAV6LAV2</accession>
<feature type="chain" id="PRO_5043865522" description="Cysteine protease" evidence="7">
    <location>
        <begin position="27"/>
        <end position="342"/>
    </location>
</feature>
<dbReference type="InterPro" id="IPR000668">
    <property type="entry name" value="Peptidase_C1A_C"/>
</dbReference>
<dbReference type="InterPro" id="IPR000169">
    <property type="entry name" value="Pept_cys_AS"/>
</dbReference>
<dbReference type="InterPro" id="IPR039417">
    <property type="entry name" value="Peptidase_C1A_papain-like"/>
</dbReference>
<evidence type="ECO:0000259" key="8">
    <source>
        <dbReference type="SMART" id="SM00645"/>
    </source>
</evidence>
<evidence type="ECO:0000256" key="1">
    <source>
        <dbReference type="ARBA" id="ARBA00008455"/>
    </source>
</evidence>
<dbReference type="GO" id="GO:0008234">
    <property type="term" value="F:cysteine-type peptidase activity"/>
    <property type="evidence" value="ECO:0007669"/>
    <property type="project" value="UniProtKB-KW"/>
</dbReference>
<dbReference type="SUPFAM" id="SSF54001">
    <property type="entry name" value="Cysteine proteinases"/>
    <property type="match status" value="1"/>
</dbReference>
<dbReference type="SMART" id="SM00645">
    <property type="entry name" value="Pept_C1"/>
    <property type="match status" value="1"/>
</dbReference>
<dbReference type="CDD" id="cd02248">
    <property type="entry name" value="Peptidase_C1A"/>
    <property type="match status" value="1"/>
</dbReference>
<dbReference type="Pfam" id="PF00112">
    <property type="entry name" value="Peptidase_C1"/>
    <property type="match status" value="1"/>
</dbReference>
<evidence type="ECO:0000313" key="11">
    <source>
        <dbReference type="Proteomes" id="UP000823749"/>
    </source>
</evidence>
<name>A0AAV6LAV2_9ERIC</name>
<dbReference type="InterPro" id="IPR025661">
    <property type="entry name" value="Pept_asp_AS"/>
</dbReference>
<dbReference type="EMBL" id="JACTNZ010000002">
    <property type="protein sequence ID" value="KAG5561840.1"/>
    <property type="molecule type" value="Genomic_DNA"/>
</dbReference>
<dbReference type="PANTHER" id="PTHR12411">
    <property type="entry name" value="CYSTEINE PROTEASE FAMILY C1-RELATED"/>
    <property type="match status" value="1"/>
</dbReference>
<organism evidence="10 11">
    <name type="scientific">Rhododendron griersonianum</name>
    <dbReference type="NCBI Taxonomy" id="479676"/>
    <lineage>
        <taxon>Eukaryota</taxon>
        <taxon>Viridiplantae</taxon>
        <taxon>Streptophyta</taxon>
        <taxon>Embryophyta</taxon>
        <taxon>Tracheophyta</taxon>
        <taxon>Spermatophyta</taxon>
        <taxon>Magnoliopsida</taxon>
        <taxon>eudicotyledons</taxon>
        <taxon>Gunneridae</taxon>
        <taxon>Pentapetalae</taxon>
        <taxon>asterids</taxon>
        <taxon>Ericales</taxon>
        <taxon>Ericaceae</taxon>
        <taxon>Ericoideae</taxon>
        <taxon>Rhodoreae</taxon>
        <taxon>Rhododendron</taxon>
    </lineage>
</organism>
<keyword evidence="3 7" id="KW-0732">Signal</keyword>
<evidence type="ECO:0008006" key="12">
    <source>
        <dbReference type="Google" id="ProtNLM"/>
    </source>
</evidence>
<dbReference type="PROSITE" id="PS00639">
    <property type="entry name" value="THIOL_PROTEASE_HIS"/>
    <property type="match status" value="1"/>
</dbReference>
<dbReference type="GO" id="GO:0006508">
    <property type="term" value="P:proteolysis"/>
    <property type="evidence" value="ECO:0007669"/>
    <property type="project" value="UniProtKB-KW"/>
</dbReference>
<dbReference type="Proteomes" id="UP000823749">
    <property type="component" value="Chromosome 2"/>
</dbReference>
<dbReference type="InterPro" id="IPR025660">
    <property type="entry name" value="Pept_his_AS"/>
</dbReference>
<reference evidence="10" key="1">
    <citation type="submission" date="2020-08" db="EMBL/GenBank/DDBJ databases">
        <title>Plant Genome Project.</title>
        <authorList>
            <person name="Zhang R.-G."/>
        </authorList>
    </citation>
    <scope>NUCLEOTIDE SEQUENCE</scope>
    <source>
        <strain evidence="10">WSP0</strain>
        <tissue evidence="10">Leaf</tissue>
    </source>
</reference>
<dbReference type="PRINTS" id="PR00705">
    <property type="entry name" value="PAPAIN"/>
</dbReference>
<evidence type="ECO:0000256" key="4">
    <source>
        <dbReference type="ARBA" id="ARBA00022801"/>
    </source>
</evidence>
<keyword evidence="2" id="KW-0645">Protease</keyword>
<dbReference type="SMART" id="SM00848">
    <property type="entry name" value="Inhibitor_I29"/>
    <property type="match status" value="1"/>
</dbReference>
<dbReference type="FunFam" id="3.90.70.10:FF:000023">
    <property type="entry name" value="Senescence-specific cysteine protease SAG39"/>
    <property type="match status" value="1"/>
</dbReference>
<dbReference type="InterPro" id="IPR013128">
    <property type="entry name" value="Peptidase_C1A"/>
</dbReference>
<keyword evidence="11" id="KW-1185">Reference proteome</keyword>
<dbReference type="PROSITE" id="PS00139">
    <property type="entry name" value="THIOL_PROTEASE_CYS"/>
    <property type="match status" value="1"/>
</dbReference>
<feature type="domain" description="Peptidase C1A papain C-terminal" evidence="8">
    <location>
        <begin position="124"/>
        <end position="341"/>
    </location>
</feature>
<protein>
    <recommendedName>
        <fullName evidence="12">Cysteine protease</fullName>
    </recommendedName>
</protein>
<evidence type="ECO:0000256" key="2">
    <source>
        <dbReference type="ARBA" id="ARBA00022670"/>
    </source>
</evidence>
<evidence type="ECO:0000256" key="3">
    <source>
        <dbReference type="ARBA" id="ARBA00022729"/>
    </source>
</evidence>
<proteinExistence type="inferred from homology"/>
<keyword evidence="6" id="KW-1015">Disulfide bond</keyword>
<dbReference type="Pfam" id="PF08246">
    <property type="entry name" value="Inhibitor_I29"/>
    <property type="match status" value="1"/>
</dbReference>
<feature type="signal peptide" evidence="7">
    <location>
        <begin position="1"/>
        <end position="26"/>
    </location>
</feature>
<dbReference type="InterPro" id="IPR038765">
    <property type="entry name" value="Papain-like_cys_pep_sf"/>
</dbReference>
<dbReference type="Gene3D" id="3.90.70.10">
    <property type="entry name" value="Cysteine proteinases"/>
    <property type="match status" value="1"/>
</dbReference>
<comment type="similarity">
    <text evidence="1">Belongs to the peptidase C1 family.</text>
</comment>
<keyword evidence="5" id="KW-0788">Thiol protease</keyword>
<keyword evidence="4" id="KW-0378">Hydrolase</keyword>
<evidence type="ECO:0000313" key="10">
    <source>
        <dbReference type="EMBL" id="KAG5561840.1"/>
    </source>
</evidence>
<evidence type="ECO:0000256" key="7">
    <source>
        <dbReference type="SAM" id="SignalP"/>
    </source>
</evidence>
<dbReference type="PROSITE" id="PS00640">
    <property type="entry name" value="THIOL_PROTEASE_ASN"/>
    <property type="match status" value="1"/>
</dbReference>
<sequence length="342" mass="37275">MALALGRKFIIASLLVLGLWASQTVARILPESSMSERHKQWMARYGRVYKDDAEREMRYEIFKNNVEFIESFNRAGNRLYKLGINQFADVTNEEFQASHNGYKKPSQLRQSEGTKFRYENVGAVPASMDWRMKGAVTPVKDQGQCGSCWAFSTIAATEGITQITTGKLISLSEQELVDCDTSGDDHGCEGGYMEDGFEFIVKNKGVATEATYPYTATDGTCDTKKEASRAATITGYEQVPANSEAALLLAVANQPVSVSIDASGSAFQFYSSGIFTGACGTGLDHGVTAVGYGTSSDGTKYWLVKNSWGTSWGEEGYIIMQRDIEANEGLCGIAMDSSYPTA</sequence>
<comment type="caution">
    <text evidence="10">The sequence shown here is derived from an EMBL/GenBank/DDBJ whole genome shotgun (WGS) entry which is preliminary data.</text>
</comment>
<gene>
    <name evidence="10" type="ORF">RHGRI_004770</name>
</gene>
<evidence type="ECO:0000256" key="5">
    <source>
        <dbReference type="ARBA" id="ARBA00022807"/>
    </source>
</evidence>
<feature type="domain" description="Cathepsin propeptide inhibitor" evidence="9">
    <location>
        <begin position="38"/>
        <end position="95"/>
    </location>
</feature>
<dbReference type="InterPro" id="IPR013201">
    <property type="entry name" value="Prot_inhib_I29"/>
</dbReference>
<evidence type="ECO:0000259" key="9">
    <source>
        <dbReference type="SMART" id="SM00848"/>
    </source>
</evidence>
<dbReference type="AlphaFoldDB" id="A0AAV6LAV2"/>